<reference evidence="1" key="1">
    <citation type="submission" date="2014-05" db="EMBL/GenBank/DDBJ databases">
        <title>The transcriptome of the halophilic microalga Tetraselmis sp. GSL018 isolated from the Great Salt Lake, Utah.</title>
        <authorList>
            <person name="Jinkerson R.E."/>
            <person name="D'Adamo S."/>
            <person name="Posewitz M.C."/>
        </authorList>
    </citation>
    <scope>NUCLEOTIDE SEQUENCE</scope>
    <source>
        <strain evidence="1">GSL018</strain>
    </source>
</reference>
<feature type="non-terminal residue" evidence="1">
    <location>
        <position position="1"/>
    </location>
</feature>
<sequence>GGQFSAPSPTQLRKMPPPSTQSLCLSAPLSICLIPLFSPPSSLSSIFSCPLSLPPPSFPLFSPPFPSSLPPCLSVLPIYVP</sequence>
<proteinExistence type="predicted"/>
<protein>
    <submittedName>
        <fullName evidence="1">Uncharacterized protein</fullName>
    </submittedName>
</protein>
<accession>A0A061S4S3</accession>
<evidence type="ECO:0000313" key="1">
    <source>
        <dbReference type="EMBL" id="JAC79243.1"/>
    </source>
</evidence>
<organism evidence="1">
    <name type="scientific">Tetraselmis sp. GSL018</name>
    <dbReference type="NCBI Taxonomy" id="582737"/>
    <lineage>
        <taxon>Eukaryota</taxon>
        <taxon>Viridiplantae</taxon>
        <taxon>Chlorophyta</taxon>
        <taxon>core chlorophytes</taxon>
        <taxon>Chlorodendrophyceae</taxon>
        <taxon>Chlorodendrales</taxon>
        <taxon>Chlorodendraceae</taxon>
        <taxon>Tetraselmis</taxon>
    </lineage>
</organism>
<dbReference type="EMBL" id="GBEZ01006131">
    <property type="protein sequence ID" value="JAC79243.1"/>
    <property type="molecule type" value="Transcribed_RNA"/>
</dbReference>
<dbReference type="AlphaFoldDB" id="A0A061S4S3"/>
<feature type="non-terminal residue" evidence="1">
    <location>
        <position position="81"/>
    </location>
</feature>
<name>A0A061S4S3_9CHLO</name>
<gene>
    <name evidence="1" type="ORF">TSPGSL018_13173</name>
</gene>